<protein>
    <recommendedName>
        <fullName evidence="1">DUF7605 domain-containing protein</fullName>
    </recommendedName>
</protein>
<proteinExistence type="predicted"/>
<organism evidence="2 3">
    <name type="scientific">Fonsecaea erecta</name>
    <dbReference type="NCBI Taxonomy" id="1367422"/>
    <lineage>
        <taxon>Eukaryota</taxon>
        <taxon>Fungi</taxon>
        <taxon>Dikarya</taxon>
        <taxon>Ascomycota</taxon>
        <taxon>Pezizomycotina</taxon>
        <taxon>Eurotiomycetes</taxon>
        <taxon>Chaetothyriomycetidae</taxon>
        <taxon>Chaetothyriales</taxon>
        <taxon>Herpotrichiellaceae</taxon>
        <taxon>Fonsecaea</taxon>
    </lineage>
</organism>
<dbReference type="InterPro" id="IPR056024">
    <property type="entry name" value="DUF7605"/>
</dbReference>
<accession>A0A178Z5Y1</accession>
<name>A0A178Z5Y1_9EURO</name>
<dbReference type="RefSeq" id="XP_018688547.1">
    <property type="nucleotide sequence ID" value="XM_018842386.1"/>
</dbReference>
<dbReference type="Proteomes" id="UP000078343">
    <property type="component" value="Unassembled WGS sequence"/>
</dbReference>
<dbReference type="Gene3D" id="3.40.50.300">
    <property type="entry name" value="P-loop containing nucleotide triphosphate hydrolases"/>
    <property type="match status" value="1"/>
</dbReference>
<dbReference type="InterPro" id="IPR027417">
    <property type="entry name" value="P-loop_NTPase"/>
</dbReference>
<reference evidence="2 3" key="1">
    <citation type="submission" date="2016-04" db="EMBL/GenBank/DDBJ databases">
        <title>Draft genome of Fonsecaea erecta CBS 125763.</title>
        <authorList>
            <person name="Weiss V.A."/>
            <person name="Vicente V.A."/>
            <person name="Raittz R.T."/>
            <person name="Moreno L.F."/>
            <person name="De Souza E.M."/>
            <person name="Pedrosa F.O."/>
            <person name="Steffens M.B."/>
            <person name="Faoro H."/>
            <person name="Tadra-Sfeir M.Z."/>
            <person name="Najafzadeh M.J."/>
            <person name="Felipe M.S."/>
            <person name="Teixeira M."/>
            <person name="Sun J."/>
            <person name="Xi L."/>
            <person name="Gomes R."/>
            <person name="De Azevedo C.M."/>
            <person name="Salgado C.G."/>
            <person name="Da Silva M.B."/>
            <person name="Nascimento M.F."/>
            <person name="Queiroz-Telles F."/>
            <person name="Attili D.S."/>
            <person name="Gorbushina A."/>
        </authorList>
    </citation>
    <scope>NUCLEOTIDE SEQUENCE [LARGE SCALE GENOMIC DNA]</scope>
    <source>
        <strain evidence="2 3">CBS 125763</strain>
    </source>
</reference>
<dbReference type="OrthoDB" id="3598281at2759"/>
<keyword evidence="3" id="KW-1185">Reference proteome</keyword>
<dbReference type="SUPFAM" id="SSF52540">
    <property type="entry name" value="P-loop containing nucleoside triphosphate hydrolases"/>
    <property type="match status" value="1"/>
</dbReference>
<gene>
    <name evidence="2" type="ORF">AYL99_10880</name>
</gene>
<feature type="domain" description="DUF7605" evidence="1">
    <location>
        <begin position="526"/>
        <end position="698"/>
    </location>
</feature>
<evidence type="ECO:0000313" key="3">
    <source>
        <dbReference type="Proteomes" id="UP000078343"/>
    </source>
</evidence>
<dbReference type="PANTHER" id="PTHR36681">
    <property type="entry name" value="NUCLEAR GTPASE, GERMINAL CENTER-ASSOCIATED, TANDEM DUPLICATE 3"/>
    <property type="match status" value="1"/>
</dbReference>
<evidence type="ECO:0000313" key="2">
    <source>
        <dbReference type="EMBL" id="OAP55180.1"/>
    </source>
</evidence>
<dbReference type="GeneID" id="30015048"/>
<dbReference type="Pfam" id="PF24564">
    <property type="entry name" value="DUF7605"/>
    <property type="match status" value="1"/>
</dbReference>
<dbReference type="STRING" id="1367422.A0A178Z5Y1"/>
<comment type="caution">
    <text evidence="2">The sequence shown here is derived from an EMBL/GenBank/DDBJ whole genome shotgun (WGS) entry which is preliminary data.</text>
</comment>
<dbReference type="EMBL" id="LVYI01000012">
    <property type="protein sequence ID" value="OAP55180.1"/>
    <property type="molecule type" value="Genomic_DNA"/>
</dbReference>
<dbReference type="PANTHER" id="PTHR36681:SF3">
    <property type="entry name" value="NUCLEAR GTPASE, GERMINAL CENTER-ASSOCIATED, TANDEM DUPLICATE 3"/>
    <property type="match status" value="1"/>
</dbReference>
<evidence type="ECO:0000259" key="1">
    <source>
        <dbReference type="Pfam" id="PF24564"/>
    </source>
</evidence>
<dbReference type="AlphaFoldDB" id="A0A178Z5Y1"/>
<sequence length="790" mass="88324">MSPPPDEASSGGSTAVTHTQLEYPPYREPSYEVAVVQSTNIAKMIVSILERSPRDPQSRLLAEAKRYAEYQMPHERLIGFIGNSGAGKSSTLNSLFDQDGLARTGACGSAVTAFATEFRFRQPGQGAPFTLDSTLMVGHELGQYMGDLLSDFRRASSFDKTESEESNEKIYENGKAASDTFEAILGGMDNFDKERLNCEDLGDAKSYLRELCSELQFPDNMNREGRWVEESQDVDGCEDYQALLQDRGLWPLVKSLSIFADIAMLRHGLTSVDLPGFNDTNLARIRAARKAQSKCDDTCIIAEMSRVCDVPIVPQQLELLRAKAEAQKSTTPAIIICTKSAADLERNRTVQKLVNPLKLEFAKIQVRKARKGDETAKKSAAAGMQALFITARNEKVTKDLQKKYGTYVKGGVKVFCVDNPMYWDATTDEERELSGIPALRQYLADLPAESLFKATDLFLAKKIPALVSSYGNWVDSCRIDLELEDRPQLPEARKLRQCLGTLRDWATKMFGVFEECFDTPLRESSELISAACLKVSQDWEKWPSGSVNLCFRNDGISTGGIMGSRNWNNELGLIFNELVMGQSWHHFEVATDSLLNEFGNIIAFFEVYAKQCSDLQAPANFQNSLTARLDVLKSTFETEKKRYLSVVGKIRFHANGGHQDSYIMDCMLDTYQDARRVSGSGSVRKRLTILQSRVGSGQFVDAFRTHLFDEFRGAVDNVLGKLKIALEREIEAVESDLEAIQPSIENQKLFKVDPDYGEVCEFVLTKVIKQLEEVDDLAETARAMARERYG</sequence>